<comment type="caution">
    <text evidence="2">The sequence shown here is derived from an EMBL/GenBank/DDBJ whole genome shotgun (WGS) entry which is preliminary data.</text>
</comment>
<keyword evidence="3" id="KW-1185">Reference proteome</keyword>
<organism evidence="2 3">
    <name type="scientific">Kingdonia uniflora</name>
    <dbReference type="NCBI Taxonomy" id="39325"/>
    <lineage>
        <taxon>Eukaryota</taxon>
        <taxon>Viridiplantae</taxon>
        <taxon>Streptophyta</taxon>
        <taxon>Embryophyta</taxon>
        <taxon>Tracheophyta</taxon>
        <taxon>Spermatophyta</taxon>
        <taxon>Magnoliopsida</taxon>
        <taxon>Ranunculales</taxon>
        <taxon>Circaeasteraceae</taxon>
        <taxon>Kingdonia</taxon>
    </lineage>
</organism>
<gene>
    <name evidence="2" type="ORF">GIB67_022310</name>
</gene>
<dbReference type="OrthoDB" id="6017153at2759"/>
<accession>A0A7J7KW35</accession>
<name>A0A7J7KW35_9MAGN</name>
<feature type="compositionally biased region" description="Low complexity" evidence="1">
    <location>
        <begin position="360"/>
        <end position="373"/>
    </location>
</feature>
<proteinExistence type="predicted"/>
<dbReference type="AlphaFoldDB" id="A0A7J7KW35"/>
<reference evidence="2 3" key="1">
    <citation type="journal article" date="2020" name="IScience">
        <title>Genome Sequencing of the Endangered Kingdonia uniflora (Circaeasteraceae, Ranunculales) Reveals Potential Mechanisms of Evolutionary Specialization.</title>
        <authorList>
            <person name="Sun Y."/>
            <person name="Deng T."/>
            <person name="Zhang A."/>
            <person name="Moore M.J."/>
            <person name="Landis J.B."/>
            <person name="Lin N."/>
            <person name="Zhang H."/>
            <person name="Zhang X."/>
            <person name="Huang J."/>
            <person name="Zhang X."/>
            <person name="Sun H."/>
            <person name="Wang H."/>
        </authorList>
    </citation>
    <scope>NUCLEOTIDE SEQUENCE [LARGE SCALE GENOMIC DNA]</scope>
    <source>
        <strain evidence="2">TB1705</strain>
        <tissue evidence="2">Leaf</tissue>
    </source>
</reference>
<feature type="region of interest" description="Disordered" evidence="1">
    <location>
        <begin position="360"/>
        <end position="383"/>
    </location>
</feature>
<feature type="compositionally biased region" description="Gly residues" evidence="1">
    <location>
        <begin position="156"/>
        <end position="176"/>
    </location>
</feature>
<evidence type="ECO:0000313" key="2">
    <source>
        <dbReference type="EMBL" id="KAF6134570.1"/>
    </source>
</evidence>
<sequence length="475" mass="50747">MKNIAFKYMVLGGKSETNYLGALVATVCNIRKSRVISPLVGFEVGMSSSVLCRLARRCTGVETTIRSSCFCLPGIQTALLPVIPPVCRSRNCAAGVVPVAVGAEFPPQTSTACLKLPFLITVVCRNLPVCCCCIPLLKSDLRERYNFVVVNKRGSSSGGGGSSSGGSGGSSGGSGSRGSSSSGKTFGGSDPKNGRKRNGNVYVAAMATGTSGDSAGSGNMYNVSPYAIVSEEKPIFLAIEVICFKRENNTRIFQLSNEIENFKQASVPSENVSIPPTAAEIYVKIMEKTWVFQFLAGLNPDFEYARVHLLNKTPFPTLEEAHAYCLSDQSRRSPMPPISGIPLKISVMAVRYAYSAPPSVPSHTSSPSLSLRPAGYQPRPSQSSAHLFADSSALDFSAFSTHFHDEINTFRQLLSMSSTPVASHAGNFTSINRASASPTSPWIVDSGVIDNMTSMSSLFRSYASSSWRQTVRLAN</sequence>
<protein>
    <submittedName>
        <fullName evidence="2">Uncharacterized protein</fullName>
    </submittedName>
</protein>
<feature type="compositionally biased region" description="Low complexity" evidence="1">
    <location>
        <begin position="177"/>
        <end position="189"/>
    </location>
</feature>
<dbReference type="Proteomes" id="UP000541444">
    <property type="component" value="Unassembled WGS sequence"/>
</dbReference>
<feature type="region of interest" description="Disordered" evidence="1">
    <location>
        <begin position="154"/>
        <end position="197"/>
    </location>
</feature>
<evidence type="ECO:0000313" key="3">
    <source>
        <dbReference type="Proteomes" id="UP000541444"/>
    </source>
</evidence>
<evidence type="ECO:0000256" key="1">
    <source>
        <dbReference type="SAM" id="MobiDB-lite"/>
    </source>
</evidence>
<dbReference type="EMBL" id="JACGCM010002835">
    <property type="protein sequence ID" value="KAF6134570.1"/>
    <property type="molecule type" value="Genomic_DNA"/>
</dbReference>